<dbReference type="Gene3D" id="3.50.4.10">
    <property type="entry name" value="Hepatocyte Growth Factor"/>
    <property type="match status" value="2"/>
</dbReference>
<evidence type="ECO:0000256" key="4">
    <source>
        <dbReference type="ARBA" id="ARBA00019587"/>
    </source>
</evidence>
<dbReference type="InterPro" id="IPR024056">
    <property type="entry name" value="Apmem_Ag1_dom_sf"/>
</dbReference>
<feature type="chain" id="PRO_5001538521" description="Apical membrane antigen 1" evidence="14">
    <location>
        <begin position="25"/>
        <end position="622"/>
    </location>
</feature>
<keyword evidence="8 13" id="KW-0472">Membrane</keyword>
<evidence type="ECO:0000256" key="2">
    <source>
        <dbReference type="ARBA" id="ARBA00004479"/>
    </source>
</evidence>
<dbReference type="SUPFAM" id="SSF82910">
    <property type="entry name" value="Apical membrane antigen 1"/>
    <property type="match status" value="1"/>
</dbReference>
<reference evidence="17 18" key="3">
    <citation type="journal article" date="2016" name="J. Mol. Biol.">
        <title>Structure-Activity Studies of beta-Hairpin Peptide Inhibitors of the Plasmodium falciparum AMA1-RON2 Interaction.</title>
        <authorList>
            <person name="Wang G."/>
            <person name="Drinkwater N."/>
            <person name="Drew D.R."/>
            <person name="MacRaild C.A."/>
            <person name="Chalmers D.K."/>
            <person name="Mohanty B."/>
            <person name="Lim S.S."/>
            <person name="Anders R.F."/>
            <person name="Beeson J.G."/>
            <person name="Thompson P.E."/>
            <person name="McGowan S."/>
            <person name="Simpson J.S."/>
            <person name="Norton R.S."/>
            <person name="Scanlon M.J."/>
        </authorList>
    </citation>
    <scope>X-RAY CRYSTALLOGRAPHY (1.90 ANGSTROMS) OF 104-438</scope>
    <scope>DISULFIDE BONDS</scope>
</reference>
<dbReference type="FunFam" id="4.10.1010.10:FF:000001">
    <property type="entry name" value="Apical membrane antigen 1"/>
    <property type="match status" value="1"/>
</dbReference>
<evidence type="ECO:0007829" key="17">
    <source>
        <dbReference type="PDB" id="4Z09"/>
    </source>
</evidence>
<evidence type="ECO:0007829" key="19">
    <source>
        <dbReference type="PDB" id="5NQF"/>
    </source>
</evidence>
<feature type="disulfide bond" evidence="17 18">
    <location>
        <begin position="217"/>
        <end position="247"/>
    </location>
</feature>
<feature type="disulfide bond" evidence="17 18">
    <location>
        <begin position="337"/>
        <end position="409"/>
    </location>
</feature>
<evidence type="ECO:0000256" key="1">
    <source>
        <dbReference type="ARBA" id="ARBA00002326"/>
    </source>
</evidence>
<dbReference type="PDB" id="4Z09">
    <property type="method" value="X-ray"/>
    <property type="resolution" value="2.00 A"/>
    <property type="chains" value="A=104-438"/>
</dbReference>
<dbReference type="AlphaFoldDB" id="A0A024UZE1"/>
<evidence type="ECO:0000256" key="10">
    <source>
        <dbReference type="ARBA" id="ARBA00023180"/>
    </source>
</evidence>
<gene>
    <name evidence="15" type="ORF">PFFVO_05649</name>
</gene>
<feature type="disulfide bond" evidence="19">
    <location>
        <begin position="263"/>
        <end position="275"/>
    </location>
</feature>
<feature type="transmembrane region" description="Helical" evidence="13">
    <location>
        <begin position="547"/>
        <end position="567"/>
    </location>
</feature>
<protein>
    <recommendedName>
        <fullName evidence="4">Apical membrane antigen 1</fullName>
    </recommendedName>
    <alternativeName>
        <fullName evidence="11">Merozoite surface antigen</fullName>
    </alternativeName>
</protein>
<evidence type="ECO:0000256" key="8">
    <source>
        <dbReference type="ARBA" id="ARBA00023136"/>
    </source>
</evidence>
<dbReference type="GO" id="GO:0016020">
    <property type="term" value="C:membrane"/>
    <property type="evidence" value="ECO:0007669"/>
    <property type="project" value="UniProtKB-SubCell"/>
</dbReference>
<dbReference type="PDB" id="4Z0D">
    <property type="method" value="X-ray"/>
    <property type="resolution" value="2.10 A"/>
    <property type="chains" value="A=104-438"/>
</dbReference>
<evidence type="ECO:0000256" key="14">
    <source>
        <dbReference type="SAM" id="SignalP"/>
    </source>
</evidence>
<keyword evidence="7 13" id="KW-1133">Transmembrane helix</keyword>
<reference evidence="19" key="4">
    <citation type="journal article" date="2017" name="PLoS ONE">
        <title>Cross-reactivity between apical membrane antgen 1 and rhoptry neck protein 2 in P. vivax and P. falciparum: A structural and binding study.</title>
        <authorList>
            <person name="Vulliez-Le Normand B."/>
            <person name="Saul F.A."/>
            <person name="Hoos S."/>
            <person name="Faber B.W."/>
            <person name="Bentley G.A."/>
        </authorList>
    </citation>
    <scope>X-RAY CRYSTALLOGRAPHY (1.90 ANGSTROMS) OF 97-442</scope>
    <scope>DISULFIDE BONDS</scope>
</reference>
<feature type="region of interest" description="Disordered" evidence="12">
    <location>
        <begin position="578"/>
        <end position="603"/>
    </location>
</feature>
<keyword evidence="10" id="KW-0325">Glycoprotein</keyword>
<name>A0A024UZE1_PLAFA</name>
<evidence type="ECO:0000256" key="12">
    <source>
        <dbReference type="SAM" id="MobiDB-lite"/>
    </source>
</evidence>
<dbReference type="Proteomes" id="UP000030690">
    <property type="component" value="Unassembled WGS sequence"/>
</dbReference>
<evidence type="ECO:0007829" key="18">
    <source>
        <dbReference type="PDB" id="4Z0D"/>
    </source>
</evidence>
<dbReference type="PDB" id="4Z0E">
    <property type="method" value="X-ray"/>
    <property type="resolution" value="1.90 A"/>
    <property type="chains" value="A=104-438"/>
</dbReference>
<evidence type="ECO:0000256" key="6">
    <source>
        <dbReference type="ARBA" id="ARBA00022729"/>
    </source>
</evidence>
<evidence type="ECO:0000256" key="3">
    <source>
        <dbReference type="ARBA" id="ARBA00007098"/>
    </source>
</evidence>
<dbReference type="PDB" id="5NQF">
    <property type="method" value="X-ray"/>
    <property type="resolution" value="1.90 A"/>
    <property type="chains" value="A=97-442"/>
</dbReference>
<keyword evidence="6 14" id="KW-0732">Signal</keyword>
<reference evidence="15 16" key="1">
    <citation type="submission" date="2013-02" db="EMBL/GenBank/DDBJ databases">
        <title>The Genome Annotation of Plasmodium falciparum Vietnam Oak-Knoll (FVO).</title>
        <authorList>
            <consortium name="The Broad Institute Genome Sequencing Platform"/>
            <consortium name="The Broad Institute Genome Sequencing Center for Infectious Disease"/>
            <person name="Neafsey D."/>
            <person name="Hoffman S."/>
            <person name="Volkman S."/>
            <person name="Rosenthal P."/>
            <person name="Walker B."/>
            <person name="Young S.K."/>
            <person name="Zeng Q."/>
            <person name="Gargeya S."/>
            <person name="Fitzgerald M."/>
            <person name="Haas B."/>
            <person name="Abouelleil A."/>
            <person name="Allen A.W."/>
            <person name="Alvarado L."/>
            <person name="Arachchi H.M."/>
            <person name="Berlin A.M."/>
            <person name="Chapman S.B."/>
            <person name="Gainer-Dewar J."/>
            <person name="Goldberg J."/>
            <person name="Griggs A."/>
            <person name="Gujja S."/>
            <person name="Hansen M."/>
            <person name="Howarth C."/>
            <person name="Imamovic A."/>
            <person name="Ireland A."/>
            <person name="Larimer J."/>
            <person name="McCowan C."/>
            <person name="Murphy C."/>
            <person name="Pearson M."/>
            <person name="Poon T.W."/>
            <person name="Priest M."/>
            <person name="Roberts A."/>
            <person name="Saif S."/>
            <person name="Shea T."/>
            <person name="Sisk P."/>
            <person name="Sykes S."/>
            <person name="Wortman J."/>
            <person name="Nusbaum C."/>
            <person name="Birren B."/>
        </authorList>
    </citation>
    <scope>NUCLEOTIDE SEQUENCE [LARGE SCALE GENOMIC DNA]</scope>
    <source>
        <strain evidence="16">Vietnam Oak-Knoll (FVO)</strain>
    </source>
</reference>
<keyword evidence="5 13" id="KW-0812">Transmembrane</keyword>
<evidence type="ECO:0000256" key="13">
    <source>
        <dbReference type="SAM" id="Phobius"/>
    </source>
</evidence>
<comment type="subcellular location">
    <subcellularLocation>
        <location evidence="2">Membrane</location>
        <topology evidence="2">Single-pass type I membrane protein</topology>
    </subcellularLocation>
</comment>
<dbReference type="Gene3D" id="6.10.250.430">
    <property type="match status" value="1"/>
</dbReference>
<dbReference type="EMBL" id="KI925184">
    <property type="protein sequence ID" value="ETW15355.1"/>
    <property type="molecule type" value="Genomic_DNA"/>
</dbReference>
<dbReference type="Gene3D" id="4.10.1010.10">
    <property type="entry name" value="Apical membrane antigen 1"/>
    <property type="match status" value="1"/>
</dbReference>
<keyword evidence="17 18" id="KW-0002">3D-structure</keyword>
<feature type="disulfide bond" evidence="17 18">
    <location>
        <begin position="320"/>
        <end position="418"/>
    </location>
</feature>
<dbReference type="PRINTS" id="PR01361">
    <property type="entry name" value="MEROZOITESA"/>
</dbReference>
<dbReference type="PDBsum" id="4Z0F"/>
<comment type="function">
    <text evidence="1">Involved in parasite invasion of erythrocytes.</text>
</comment>
<evidence type="ECO:0000256" key="9">
    <source>
        <dbReference type="ARBA" id="ARBA00023157"/>
    </source>
</evidence>
<evidence type="ECO:0000313" key="16">
    <source>
        <dbReference type="Proteomes" id="UP000030690"/>
    </source>
</evidence>
<dbReference type="PDB" id="4Z0F">
    <property type="method" value="X-ray"/>
    <property type="resolution" value="2.30 A"/>
    <property type="chains" value="A=104-438"/>
</dbReference>
<evidence type="ECO:0000256" key="7">
    <source>
        <dbReference type="ARBA" id="ARBA00022989"/>
    </source>
</evidence>
<keyword evidence="9" id="KW-1015">Disulfide bond</keyword>
<dbReference type="PDBsum" id="4Z09"/>
<dbReference type="PDBsum" id="4Z0D"/>
<dbReference type="SMART" id="SM00815">
    <property type="entry name" value="AMA-1"/>
    <property type="match status" value="1"/>
</dbReference>
<feature type="signal peptide" evidence="14">
    <location>
        <begin position="1"/>
        <end position="24"/>
    </location>
</feature>
<dbReference type="SMR" id="A0A024UZE1"/>
<organism evidence="15 16">
    <name type="scientific">Plasmodium falciparum Vietnam Oak-Knoll</name>
    <name type="common">FVO</name>
    <dbReference type="NCBI Taxonomy" id="1036723"/>
    <lineage>
        <taxon>Eukaryota</taxon>
        <taxon>Sar</taxon>
        <taxon>Alveolata</taxon>
        <taxon>Apicomplexa</taxon>
        <taxon>Aconoidasida</taxon>
        <taxon>Haemosporida</taxon>
        <taxon>Plasmodiidae</taxon>
        <taxon>Plasmodium</taxon>
        <taxon>Plasmodium (Laverania)</taxon>
    </lineage>
</organism>
<dbReference type="Pfam" id="PF02430">
    <property type="entry name" value="AMA-1"/>
    <property type="match status" value="1"/>
</dbReference>
<proteinExistence type="evidence at protein level"/>
<evidence type="ECO:0000256" key="5">
    <source>
        <dbReference type="ARBA" id="ARBA00022692"/>
    </source>
</evidence>
<dbReference type="PDBsum" id="4Z0E"/>
<sequence>MRKLYCVLLLSAFEFTYMINFGRGQNYWEHPYQKSDVYHPINEHREHPKEYEYPLHQEHTYQQEDSGEDENTLQHAYPIDHEGAEPAPQEQNLFSSIEIVERSNYMGNPWTEYMAKYDIEEVHGSGIRVDLGEDAEVAGTQYRLPSGKCPVFGKGIIIENSNTTFLKPVATGNQDLKDGGFAFPPTNPLISPMTLNGMRDFYKNNEYVKNLDELTLCSRHAGNMNPDNDKNSNYKYPAVYDYNDKKCHILYIAAQENNGPRYCNKDQSKRNSMFCFRPAKDKLFENYTYLSKNVVDNWEEVCPRKNLENAKFGLWVDGNCEDIPHVNEFSANDLFECNKLVFELSASDQPKQYEQHLTDYEKIKEGFKNKNASMIKSAFLPTGAFKADRYKSHGKGYNWGNYNRETQKCEIFNVKPTCLINNSSYIATTALSHPIEVEHNFPCSLYKDEIKKEIERESKRIKLNDNDDEGNKKIIAPRIFISDDKDSLKCPCDPEMVSNSTCRFFVCKCVERRAEVTSNNEVVVKEEYKDEYADIPEHKPTYDNMKIIIASSAAVAVLATILMVYLYKRKGNAEKYDKMDQPQHYGKSTSRNDEMLDPEASFWGEEKRASHTTPVLMEKPYY</sequence>
<feature type="disulfide bond" evidence="17 18">
    <location>
        <begin position="149"/>
        <end position="302"/>
    </location>
</feature>
<reference evidence="15 16" key="2">
    <citation type="submission" date="2013-02" db="EMBL/GenBank/DDBJ databases">
        <title>The Genome Sequence of Plasmodium falciparum Vietnam Oak-Knoll (FVO).</title>
        <authorList>
            <consortium name="The Broad Institute Genome Sequencing Platform"/>
            <consortium name="The Broad Institute Genome Sequencing Center for Infectious Disease"/>
            <person name="Neafsey D."/>
            <person name="Cheeseman I."/>
            <person name="Volkman S."/>
            <person name="Adams J."/>
            <person name="Walker B."/>
            <person name="Young S.K."/>
            <person name="Zeng Q."/>
            <person name="Gargeya S."/>
            <person name="Fitzgerald M."/>
            <person name="Haas B."/>
            <person name="Abouelleil A."/>
            <person name="Alvarado L."/>
            <person name="Arachchi H.M."/>
            <person name="Berlin A.M."/>
            <person name="Chapman S.B."/>
            <person name="Dewar J."/>
            <person name="Goldberg J."/>
            <person name="Griggs A."/>
            <person name="Gujja S."/>
            <person name="Hansen M."/>
            <person name="Howarth C."/>
            <person name="Imamovic A."/>
            <person name="Larimer J."/>
            <person name="McCowan C."/>
            <person name="Murphy C."/>
            <person name="Neiman D."/>
            <person name="Pearson M."/>
            <person name="Priest M."/>
            <person name="Roberts A."/>
            <person name="Saif S."/>
            <person name="Shea T."/>
            <person name="Sisk P."/>
            <person name="Sykes S."/>
            <person name="Wortman J."/>
            <person name="Nusbaum C."/>
            <person name="Birren B."/>
        </authorList>
    </citation>
    <scope>NUCLEOTIDE SEQUENCE [LARGE SCALE GENOMIC DNA]</scope>
    <source>
        <strain evidence="16">Vietnam Oak-Knoll (FVO)</strain>
    </source>
</reference>
<evidence type="ECO:0000313" key="15">
    <source>
        <dbReference type="EMBL" id="ETW15355.1"/>
    </source>
</evidence>
<evidence type="ECO:0000256" key="11">
    <source>
        <dbReference type="ARBA" id="ARBA00031689"/>
    </source>
</evidence>
<comment type="similarity">
    <text evidence="3">Belongs to the apicomplexan parasites AMA1 family.</text>
</comment>
<accession>A0A024UZE1</accession>
<dbReference type="InterPro" id="IPR003298">
    <property type="entry name" value="Apmem_Ag1"/>
</dbReference>
<dbReference type="PDBsum" id="5NQF"/>
<dbReference type="OrthoDB" id="345315at2759"/>